<sequence>MTDPSGEDTIRVSTSRLREVKDEIDRLQRELDALREEHENLRAHLTGSIREVDRLTKENARLRR</sequence>
<accession>A0ABU3BQV8</accession>
<evidence type="ECO:0000256" key="1">
    <source>
        <dbReference type="SAM" id="Coils"/>
    </source>
</evidence>
<organism evidence="2 3">
    <name type="scientific">Rubrivirga litoralis</name>
    <dbReference type="NCBI Taxonomy" id="3075598"/>
    <lineage>
        <taxon>Bacteria</taxon>
        <taxon>Pseudomonadati</taxon>
        <taxon>Rhodothermota</taxon>
        <taxon>Rhodothermia</taxon>
        <taxon>Rhodothermales</taxon>
        <taxon>Rubricoccaceae</taxon>
        <taxon>Rubrivirga</taxon>
    </lineage>
</organism>
<keyword evidence="1" id="KW-0175">Coiled coil</keyword>
<comment type="caution">
    <text evidence="2">The sequence shown here is derived from an EMBL/GenBank/DDBJ whole genome shotgun (WGS) entry which is preliminary data.</text>
</comment>
<feature type="coiled-coil region" evidence="1">
    <location>
        <begin position="10"/>
        <end position="51"/>
    </location>
</feature>
<evidence type="ECO:0000313" key="2">
    <source>
        <dbReference type="EMBL" id="MDT0631672.1"/>
    </source>
</evidence>
<dbReference type="RefSeq" id="WP_311663013.1">
    <property type="nucleotide sequence ID" value="NZ_JAVRHT010000015.1"/>
</dbReference>
<evidence type="ECO:0000313" key="3">
    <source>
        <dbReference type="Proteomes" id="UP001267426"/>
    </source>
</evidence>
<dbReference type="EMBL" id="JAVRHT010000015">
    <property type="protein sequence ID" value="MDT0631672.1"/>
    <property type="molecule type" value="Genomic_DNA"/>
</dbReference>
<proteinExistence type="predicted"/>
<dbReference type="Gene3D" id="6.10.250.3110">
    <property type="match status" value="1"/>
</dbReference>
<keyword evidence="3" id="KW-1185">Reference proteome</keyword>
<reference evidence="2 3" key="1">
    <citation type="submission" date="2023-09" db="EMBL/GenBank/DDBJ databases">
        <authorList>
            <person name="Rey-Velasco X."/>
        </authorList>
    </citation>
    <scope>NUCLEOTIDE SEQUENCE [LARGE SCALE GENOMIC DNA]</scope>
    <source>
        <strain evidence="2 3">F394</strain>
    </source>
</reference>
<protein>
    <submittedName>
        <fullName evidence="2">Uncharacterized protein</fullName>
    </submittedName>
</protein>
<dbReference type="Proteomes" id="UP001267426">
    <property type="component" value="Unassembled WGS sequence"/>
</dbReference>
<name>A0ABU3BQV8_9BACT</name>
<gene>
    <name evidence="2" type="ORF">RM540_07905</name>
</gene>